<dbReference type="STRING" id="1302689.RG47T_4173"/>
<reference evidence="1 2" key="1">
    <citation type="submission" date="2016-11" db="EMBL/GenBank/DDBJ databases">
        <title>Whole Genome Sequencing of Mucilaginibacter polytrichastri RG4-7(T) isolated from the moss sample.</title>
        <authorList>
            <person name="Li Y."/>
        </authorList>
    </citation>
    <scope>NUCLEOTIDE SEQUENCE [LARGE SCALE GENOMIC DNA]</scope>
    <source>
        <strain evidence="1 2">RG4-7</strain>
    </source>
</reference>
<dbReference type="AlphaFoldDB" id="A0A1Q6A3W1"/>
<dbReference type="EMBL" id="MPPL01000001">
    <property type="protein sequence ID" value="OKS88695.1"/>
    <property type="molecule type" value="Genomic_DNA"/>
</dbReference>
<dbReference type="InterPro" id="IPR008969">
    <property type="entry name" value="CarboxyPept-like_regulatory"/>
</dbReference>
<proteinExistence type="predicted"/>
<dbReference type="Pfam" id="PF13715">
    <property type="entry name" value="CarbopepD_reg_2"/>
    <property type="match status" value="1"/>
</dbReference>
<protein>
    <recommendedName>
        <fullName evidence="3">TonB-dependent receptor plug domain-containing protein</fullName>
    </recommendedName>
</protein>
<evidence type="ECO:0000313" key="1">
    <source>
        <dbReference type="EMBL" id="OKS88695.1"/>
    </source>
</evidence>
<dbReference type="RefSeq" id="WP_074491240.1">
    <property type="nucleotide sequence ID" value="NZ_FPAM01000009.1"/>
</dbReference>
<comment type="caution">
    <text evidence="1">The sequence shown here is derived from an EMBL/GenBank/DDBJ whole genome shotgun (WGS) entry which is preliminary data.</text>
</comment>
<dbReference type="Gene3D" id="2.60.40.1120">
    <property type="entry name" value="Carboxypeptidase-like, regulatory domain"/>
    <property type="match status" value="1"/>
</dbReference>
<keyword evidence="2" id="KW-1185">Reference proteome</keyword>
<accession>A0A1Q6A3W1</accession>
<dbReference type="SUPFAM" id="SSF49464">
    <property type="entry name" value="Carboxypeptidase regulatory domain-like"/>
    <property type="match status" value="1"/>
</dbReference>
<organism evidence="1 2">
    <name type="scientific">Mucilaginibacter polytrichastri</name>
    <dbReference type="NCBI Taxonomy" id="1302689"/>
    <lineage>
        <taxon>Bacteria</taxon>
        <taxon>Pseudomonadati</taxon>
        <taxon>Bacteroidota</taxon>
        <taxon>Sphingobacteriia</taxon>
        <taxon>Sphingobacteriales</taxon>
        <taxon>Sphingobacteriaceae</taxon>
        <taxon>Mucilaginibacter</taxon>
    </lineage>
</organism>
<evidence type="ECO:0008006" key="3">
    <source>
        <dbReference type="Google" id="ProtNLM"/>
    </source>
</evidence>
<dbReference type="OrthoDB" id="2247630at2"/>
<gene>
    <name evidence="1" type="ORF">RG47T_4173</name>
</gene>
<sequence length="290" mass="32695">MKKILYIICLLILPFGFTSVAQIKLRGTVIDAKNDKPIPFATIGVKNKSFGTVADESGHFNFQIPTDSINQNDQILVSSVGYQVANLAYSGLNNEPQIIKLSQVSFLLNEITVKPLKFKTKTFGRTGSSAFMSTRMISERNHTSDELGKEIGTVMEMDKNCELQTFNMHVVFNHFKNVKFRLNIYSVKDNLPDTLIIKDDILFDVEQMRQQWVNVDLSKYQIYLKGLDQVAITIQWLKSEPGDDPAKKSFNISAVPSSSKSILFRDKSQSGWLKIGGYLSLNVTADCFKE</sequence>
<name>A0A1Q6A3W1_9SPHI</name>
<dbReference type="Proteomes" id="UP000186720">
    <property type="component" value="Unassembled WGS sequence"/>
</dbReference>
<evidence type="ECO:0000313" key="2">
    <source>
        <dbReference type="Proteomes" id="UP000186720"/>
    </source>
</evidence>